<dbReference type="EMBL" id="AM236080">
    <property type="protein sequence ID" value="CAK07518.1"/>
    <property type="molecule type" value="Genomic_DNA"/>
</dbReference>
<dbReference type="eggNOG" id="ENOG50319J8">
    <property type="taxonomic scope" value="Bacteria"/>
</dbReference>
<gene>
    <name evidence="1" type="ordered locus">RL2026</name>
</gene>
<dbReference type="AlphaFoldDB" id="Q1MHP4"/>
<dbReference type="KEGG" id="rle:RL2026"/>
<accession>Q1MHP4</accession>
<dbReference type="EnsemblBacteria" id="CAK07518">
    <property type="protein sequence ID" value="CAK07518"/>
    <property type="gene ID" value="RL2026"/>
</dbReference>
<dbReference type="HOGENOM" id="CLU_1905036_0_0_5"/>
<protein>
    <submittedName>
        <fullName evidence="1">Uncharacterized protein</fullName>
    </submittedName>
</protein>
<evidence type="ECO:0000313" key="1">
    <source>
        <dbReference type="EMBL" id="CAK07518.1"/>
    </source>
</evidence>
<reference evidence="1 2" key="1">
    <citation type="journal article" date="2006" name="Genome Biol.">
        <title>The genome of Rhizobium leguminosarum has recognizable core and accessory components.</title>
        <authorList>
            <person name="Young J.W."/>
            <person name="Crossman L.C."/>
            <person name="Johnston A.W.B."/>
            <person name="Thomson N.R."/>
            <person name="Ghazoui Z.F."/>
            <person name="Hull K.H."/>
            <person name="Wexler M."/>
            <person name="Curson A.R.J."/>
            <person name="Todd J.D."/>
            <person name="Poole P.S."/>
            <person name="Mauchline T.H."/>
            <person name="East A.K."/>
            <person name="Quail M.A."/>
            <person name="Churcher C."/>
            <person name="Arrowsmith C."/>
            <person name="Cherevach A."/>
            <person name="Chillingworth T."/>
            <person name="Clarke K."/>
            <person name="Cronin A."/>
            <person name="Davis P."/>
            <person name="Fraser A."/>
            <person name="Hance Z."/>
            <person name="Hauser H."/>
            <person name="Jagels K."/>
            <person name="Moule S."/>
            <person name="Mungall K."/>
            <person name="Norbertczak H."/>
            <person name="Rabbinowitsch E."/>
            <person name="Sanders M."/>
            <person name="Simmonds M."/>
            <person name="Whitehead S."/>
            <person name="Parkhill J."/>
        </authorList>
    </citation>
    <scope>NUCLEOTIDE SEQUENCE [LARGE SCALE GENOMIC DNA]</scope>
    <source>
        <strain evidence="2">DSM 114642 / LMG 32736 / 3841</strain>
    </source>
</reference>
<proteinExistence type="predicted"/>
<dbReference type="Proteomes" id="UP000006575">
    <property type="component" value="Chromosome"/>
</dbReference>
<evidence type="ECO:0000313" key="2">
    <source>
        <dbReference type="Proteomes" id="UP000006575"/>
    </source>
</evidence>
<sequence>MIAIFINGLPSYGIYRHPRALRRQAGSHALLRWVGNRWPKNCRRCTANAMALDPEKAFLDYSAADCSVQFWTANAPAVQFTSLEAAVRFAKEHGGRWEEIEITVHLPREDIVFATGKVHQLIDALPSDLRKKR</sequence>
<organism evidence="1 2">
    <name type="scientific">Rhizobium johnstonii (strain DSM 114642 / LMG 32736 / 3841)</name>
    <name type="common">Rhizobium leguminosarum bv. viciae</name>
    <dbReference type="NCBI Taxonomy" id="216596"/>
    <lineage>
        <taxon>Bacteria</taxon>
        <taxon>Pseudomonadati</taxon>
        <taxon>Pseudomonadota</taxon>
        <taxon>Alphaproteobacteria</taxon>
        <taxon>Hyphomicrobiales</taxon>
        <taxon>Rhizobiaceae</taxon>
        <taxon>Rhizobium/Agrobacterium group</taxon>
        <taxon>Rhizobium</taxon>
        <taxon>Rhizobium johnstonii</taxon>
    </lineage>
</organism>
<keyword evidence="2" id="KW-1185">Reference proteome</keyword>
<name>Q1MHP4_RHIJ3</name>